<dbReference type="PaxDb" id="4081-Solyc02g090080.1.1"/>
<sequence length="80" mass="8714">MCYRVDCKKCGKYSWGGCGKHLNTLYGSIQQGNHCNCRPWPGVVMPSSQTITQNKQTVTQNECDPTTTTAGTQRGDDAVG</sequence>
<protein>
    <submittedName>
        <fullName evidence="2">Uncharacterized protein</fullName>
    </submittedName>
</protein>
<reference evidence="2" key="2">
    <citation type="submission" date="2015-06" db="UniProtKB">
        <authorList>
            <consortium name="EnsemblPlants"/>
        </authorList>
    </citation>
    <scope>IDENTIFICATION</scope>
    <source>
        <strain evidence="2">cv. Heinz 1706</strain>
    </source>
</reference>
<dbReference type="Proteomes" id="UP000004994">
    <property type="component" value="Chromosome 2"/>
</dbReference>
<proteinExistence type="predicted"/>
<dbReference type="AlphaFoldDB" id="K4BCF9"/>
<dbReference type="OMA" id="CRPWPGV"/>
<evidence type="ECO:0000313" key="2">
    <source>
        <dbReference type="EnsemblPlants" id="Solyc02g090080.1.1"/>
    </source>
</evidence>
<feature type="region of interest" description="Disordered" evidence="1">
    <location>
        <begin position="54"/>
        <end position="80"/>
    </location>
</feature>
<dbReference type="Gramene" id="Solyc02g090080.1.1">
    <property type="protein sequence ID" value="Solyc02g090080.1.1"/>
    <property type="gene ID" value="Solyc02g090080.1"/>
</dbReference>
<accession>K4BCF9</accession>
<reference evidence="2" key="1">
    <citation type="journal article" date="2012" name="Nature">
        <title>The tomato genome sequence provides insights into fleshy fruit evolution.</title>
        <authorList>
            <consortium name="Tomato Genome Consortium"/>
        </authorList>
    </citation>
    <scope>NUCLEOTIDE SEQUENCE [LARGE SCALE GENOMIC DNA]</scope>
    <source>
        <strain evidence="2">cv. Heinz 1706</strain>
    </source>
</reference>
<dbReference type="PANTHER" id="PTHR34724">
    <property type="entry name" value="OS12G0596101 PROTEIN"/>
    <property type="match status" value="1"/>
</dbReference>
<evidence type="ECO:0000313" key="3">
    <source>
        <dbReference type="Proteomes" id="UP000004994"/>
    </source>
</evidence>
<dbReference type="InParanoid" id="K4BCF9"/>
<dbReference type="PhylomeDB" id="K4BCF9"/>
<dbReference type="HOGENOM" id="CLU_175850_1_1_1"/>
<dbReference type="EnsemblPlants" id="Solyc02g090080.1.1">
    <property type="protein sequence ID" value="Solyc02g090080.1.1"/>
    <property type="gene ID" value="Solyc02g090080.1"/>
</dbReference>
<feature type="compositionally biased region" description="Polar residues" evidence="1">
    <location>
        <begin position="54"/>
        <end position="72"/>
    </location>
</feature>
<dbReference type="eggNOG" id="ENOG502SCRY">
    <property type="taxonomic scope" value="Eukaryota"/>
</dbReference>
<name>K4BCF9_SOLLC</name>
<keyword evidence="3" id="KW-1185">Reference proteome</keyword>
<dbReference type="PANTHER" id="PTHR34724:SF2">
    <property type="entry name" value="OS12G0596101 PROTEIN"/>
    <property type="match status" value="1"/>
</dbReference>
<organism evidence="2">
    <name type="scientific">Solanum lycopersicum</name>
    <name type="common">Tomato</name>
    <name type="synonym">Lycopersicon esculentum</name>
    <dbReference type="NCBI Taxonomy" id="4081"/>
    <lineage>
        <taxon>Eukaryota</taxon>
        <taxon>Viridiplantae</taxon>
        <taxon>Streptophyta</taxon>
        <taxon>Embryophyta</taxon>
        <taxon>Tracheophyta</taxon>
        <taxon>Spermatophyta</taxon>
        <taxon>Magnoliopsida</taxon>
        <taxon>eudicotyledons</taxon>
        <taxon>Gunneridae</taxon>
        <taxon>Pentapetalae</taxon>
        <taxon>asterids</taxon>
        <taxon>lamiids</taxon>
        <taxon>Solanales</taxon>
        <taxon>Solanaceae</taxon>
        <taxon>Solanoideae</taxon>
        <taxon>Solaneae</taxon>
        <taxon>Solanum</taxon>
        <taxon>Solanum subgen. Lycopersicon</taxon>
    </lineage>
</organism>
<evidence type="ECO:0000256" key="1">
    <source>
        <dbReference type="SAM" id="MobiDB-lite"/>
    </source>
</evidence>